<dbReference type="Proteomes" id="UP000005551">
    <property type="component" value="Unassembled WGS sequence"/>
</dbReference>
<dbReference type="PANTHER" id="PTHR48079:SF6">
    <property type="entry name" value="NAD(P)-BINDING DOMAIN-CONTAINING PROTEIN-RELATED"/>
    <property type="match status" value="1"/>
</dbReference>
<proteinExistence type="predicted"/>
<dbReference type="GO" id="GO:0005737">
    <property type="term" value="C:cytoplasm"/>
    <property type="evidence" value="ECO:0007669"/>
    <property type="project" value="TreeGrafter"/>
</dbReference>
<dbReference type="GO" id="GO:0004029">
    <property type="term" value="F:aldehyde dehydrogenase (NAD+) activity"/>
    <property type="evidence" value="ECO:0007669"/>
    <property type="project" value="TreeGrafter"/>
</dbReference>
<dbReference type="OrthoDB" id="596910at2"/>
<dbReference type="PANTHER" id="PTHR48079">
    <property type="entry name" value="PROTEIN YEEZ"/>
    <property type="match status" value="1"/>
</dbReference>
<dbReference type="EMBL" id="AJYA01000016">
    <property type="protein sequence ID" value="EIM77166.1"/>
    <property type="molecule type" value="Genomic_DNA"/>
</dbReference>
<protein>
    <submittedName>
        <fullName evidence="2">NAD-dependent epimerase/dehydratase</fullName>
    </submittedName>
</protein>
<dbReference type="AlphaFoldDB" id="I5C5R4"/>
<reference evidence="2 3" key="1">
    <citation type="submission" date="2012-05" db="EMBL/GenBank/DDBJ databases">
        <title>Genome sequence of Nitritalea halalkaliphila LW7.</title>
        <authorList>
            <person name="Jangir P.K."/>
            <person name="Singh A."/>
            <person name="Shivaji S."/>
            <person name="Sharma R."/>
        </authorList>
    </citation>
    <scope>NUCLEOTIDE SEQUENCE [LARGE SCALE GENOMIC DNA]</scope>
    <source>
        <strain evidence="2 3">LW7</strain>
    </source>
</reference>
<feature type="domain" description="NAD-dependent epimerase/dehydratase" evidence="1">
    <location>
        <begin position="4"/>
        <end position="181"/>
    </location>
</feature>
<comment type="caution">
    <text evidence="2">The sequence shown here is derived from an EMBL/GenBank/DDBJ whole genome shotgun (WGS) entry which is preliminary data.</text>
</comment>
<dbReference type="SUPFAM" id="SSF51735">
    <property type="entry name" value="NAD(P)-binding Rossmann-fold domains"/>
    <property type="match status" value="1"/>
</dbReference>
<accession>I5C5R4</accession>
<evidence type="ECO:0000313" key="3">
    <source>
        <dbReference type="Proteomes" id="UP000005551"/>
    </source>
</evidence>
<dbReference type="Pfam" id="PF01370">
    <property type="entry name" value="Epimerase"/>
    <property type="match status" value="1"/>
</dbReference>
<name>I5C5R4_9BACT</name>
<dbReference type="InterPro" id="IPR001509">
    <property type="entry name" value="Epimerase_deHydtase"/>
</dbReference>
<dbReference type="Gene3D" id="3.40.50.720">
    <property type="entry name" value="NAD(P)-binding Rossmann-like Domain"/>
    <property type="match status" value="1"/>
</dbReference>
<dbReference type="RefSeq" id="WP_009054444.1">
    <property type="nucleotide sequence ID" value="NZ_AJYA01000016.1"/>
</dbReference>
<keyword evidence="3" id="KW-1185">Reference proteome</keyword>
<gene>
    <name evidence="2" type="ORF">A3SI_07744</name>
</gene>
<dbReference type="InterPro" id="IPR036291">
    <property type="entry name" value="NAD(P)-bd_dom_sf"/>
</dbReference>
<dbReference type="STRING" id="1189621.A3SI_07744"/>
<organism evidence="2 3">
    <name type="scientific">Nitritalea halalkaliphila LW7</name>
    <dbReference type="NCBI Taxonomy" id="1189621"/>
    <lineage>
        <taxon>Bacteria</taxon>
        <taxon>Pseudomonadati</taxon>
        <taxon>Bacteroidota</taxon>
        <taxon>Cytophagia</taxon>
        <taxon>Cytophagales</taxon>
        <taxon>Cyclobacteriaceae</taxon>
        <taxon>Nitritalea</taxon>
    </lineage>
</organism>
<evidence type="ECO:0000259" key="1">
    <source>
        <dbReference type="Pfam" id="PF01370"/>
    </source>
</evidence>
<evidence type="ECO:0000313" key="2">
    <source>
        <dbReference type="EMBL" id="EIM77166.1"/>
    </source>
</evidence>
<sequence length="325" mass="36036">MNLLVIGATGLVGRHLLRTLQGTCTLFALKRPQTPIPAGYEKLATWVEGDLLDSFSLEKALENMELVLNASGKVSFSAQDAPLLEEVNIRGVEILVNSLLAMEKPAKLIHISSVAALGVSPGQDSIDETQKWDHTQPHTAYADSKYRGEVEVWRGGQEGLDVLVLNPSLILAPFGEPGPSQEIYELPLKSPTYYPTGSVNIIDIRDLCAIIAYFIAEPQWGERFILNGGHYPYKDFLAALARKRQVPAPKKPLKGLPLQAALATAKILRLFPFIRLSWDENTLKSAKRSVWMKNDKLKKTYPHPLRTLEETLNWAFANDSVGKNV</sequence>
<dbReference type="InterPro" id="IPR051783">
    <property type="entry name" value="NAD(P)-dependent_oxidoreduct"/>
</dbReference>